<dbReference type="GO" id="GO:0005829">
    <property type="term" value="C:cytosol"/>
    <property type="evidence" value="ECO:0007669"/>
    <property type="project" value="TreeGrafter"/>
</dbReference>
<name>A0A9D1EYX5_9BACT</name>
<dbReference type="AlphaFoldDB" id="A0A9D1EYX5"/>
<dbReference type="PANTHER" id="PTHR33449">
    <property type="entry name" value="NUCLEOID-ASSOCIATED PROTEIN YBAB"/>
    <property type="match status" value="1"/>
</dbReference>
<keyword evidence="3" id="KW-0175">Coiled coil</keyword>
<keyword evidence="2" id="KW-0963">Cytoplasm</keyword>
<sequence>MNMIQMMQQAQKMQKKFKETQDELANIEITGQSASGAVEVICNGQGKFKSIKLKPEAINPENPESVDSDTLEMLEDLIIEAITSATDKANAQMEAKMKAITGGISIPGLF</sequence>
<dbReference type="PIRSF" id="PIRSF004555">
    <property type="entry name" value="UCP004555"/>
    <property type="match status" value="1"/>
</dbReference>
<dbReference type="PANTHER" id="PTHR33449:SF1">
    <property type="entry name" value="NUCLEOID-ASSOCIATED PROTEIN YBAB"/>
    <property type="match status" value="1"/>
</dbReference>
<reference evidence="4" key="2">
    <citation type="journal article" date="2021" name="PeerJ">
        <title>Extensive microbial diversity within the chicken gut microbiome revealed by metagenomics and culture.</title>
        <authorList>
            <person name="Gilroy R."/>
            <person name="Ravi A."/>
            <person name="Getino M."/>
            <person name="Pursley I."/>
            <person name="Horton D.L."/>
            <person name="Alikhan N.F."/>
            <person name="Baker D."/>
            <person name="Gharbi K."/>
            <person name="Hall N."/>
            <person name="Watson M."/>
            <person name="Adriaenssens E.M."/>
            <person name="Foster-Nyarko E."/>
            <person name="Jarju S."/>
            <person name="Secka A."/>
            <person name="Antonio M."/>
            <person name="Oren A."/>
            <person name="Chaudhuri R.R."/>
            <person name="La Ragione R."/>
            <person name="Hildebrand F."/>
            <person name="Pallen M.J."/>
        </authorList>
    </citation>
    <scope>NUCLEOTIDE SEQUENCE</scope>
    <source>
        <strain evidence="4">6276</strain>
    </source>
</reference>
<dbReference type="EMBL" id="DVIU01000156">
    <property type="protein sequence ID" value="HIS36536.1"/>
    <property type="molecule type" value="Genomic_DNA"/>
</dbReference>
<evidence type="ECO:0000256" key="3">
    <source>
        <dbReference type="SAM" id="Coils"/>
    </source>
</evidence>
<accession>A0A9D1EYX5</accession>
<dbReference type="Proteomes" id="UP000823928">
    <property type="component" value="Unassembled WGS sequence"/>
</dbReference>
<evidence type="ECO:0000313" key="5">
    <source>
        <dbReference type="Proteomes" id="UP000823928"/>
    </source>
</evidence>
<dbReference type="InterPro" id="IPR036894">
    <property type="entry name" value="YbaB-like_sf"/>
</dbReference>
<comment type="function">
    <text evidence="2">Binds to DNA and alters its conformation. May be involved in regulation of gene expression, nucleoid organization and DNA protection.</text>
</comment>
<evidence type="ECO:0000313" key="4">
    <source>
        <dbReference type="EMBL" id="HIS36536.1"/>
    </source>
</evidence>
<gene>
    <name evidence="4" type="ORF">IAC10_07895</name>
</gene>
<reference evidence="4" key="1">
    <citation type="submission" date="2020-10" db="EMBL/GenBank/DDBJ databases">
        <authorList>
            <person name="Gilroy R."/>
        </authorList>
    </citation>
    <scope>NUCLEOTIDE SEQUENCE</scope>
    <source>
        <strain evidence="4">6276</strain>
    </source>
</reference>
<feature type="coiled-coil region" evidence="3">
    <location>
        <begin position="3"/>
        <end position="30"/>
    </location>
</feature>
<comment type="subunit">
    <text evidence="2">Homodimer.</text>
</comment>
<dbReference type="GO" id="GO:0043590">
    <property type="term" value="C:bacterial nucleoid"/>
    <property type="evidence" value="ECO:0007669"/>
    <property type="project" value="UniProtKB-UniRule"/>
</dbReference>
<proteinExistence type="inferred from homology"/>
<dbReference type="GO" id="GO:0003677">
    <property type="term" value="F:DNA binding"/>
    <property type="evidence" value="ECO:0007669"/>
    <property type="project" value="UniProtKB-UniRule"/>
</dbReference>
<dbReference type="SUPFAM" id="SSF82607">
    <property type="entry name" value="YbaB-like"/>
    <property type="match status" value="1"/>
</dbReference>
<dbReference type="NCBIfam" id="TIGR00103">
    <property type="entry name" value="DNA_YbaB_EbfC"/>
    <property type="match status" value="1"/>
</dbReference>
<evidence type="ECO:0000256" key="1">
    <source>
        <dbReference type="ARBA" id="ARBA00023125"/>
    </source>
</evidence>
<keyword evidence="1 2" id="KW-0238">DNA-binding</keyword>
<comment type="caution">
    <text evidence="4">The sequence shown here is derived from an EMBL/GenBank/DDBJ whole genome shotgun (WGS) entry which is preliminary data.</text>
</comment>
<dbReference type="InterPro" id="IPR004401">
    <property type="entry name" value="YbaB/EbfC"/>
</dbReference>
<dbReference type="Gene3D" id="3.30.1310.10">
    <property type="entry name" value="Nucleoid-associated protein YbaB-like domain"/>
    <property type="match status" value="1"/>
</dbReference>
<comment type="similarity">
    <text evidence="2">Belongs to the YbaB/EbfC family.</text>
</comment>
<dbReference type="HAMAP" id="MF_00274">
    <property type="entry name" value="DNA_YbaB_EbfC"/>
    <property type="match status" value="1"/>
</dbReference>
<organism evidence="4 5">
    <name type="scientific">Candidatus Scatousia excrementigallinarum</name>
    <dbReference type="NCBI Taxonomy" id="2840935"/>
    <lineage>
        <taxon>Bacteria</taxon>
        <taxon>Candidatus Scatousia</taxon>
    </lineage>
</organism>
<dbReference type="Pfam" id="PF02575">
    <property type="entry name" value="YbaB_DNA_bd"/>
    <property type="match status" value="1"/>
</dbReference>
<protein>
    <recommendedName>
        <fullName evidence="2">Nucleoid-associated protein IAC10_07895</fullName>
    </recommendedName>
</protein>
<comment type="subcellular location">
    <subcellularLocation>
        <location evidence="2">Cytoplasm</location>
        <location evidence="2">Nucleoid</location>
    </subcellularLocation>
</comment>
<evidence type="ECO:0000256" key="2">
    <source>
        <dbReference type="HAMAP-Rule" id="MF_00274"/>
    </source>
</evidence>